<gene>
    <name evidence="4" type="ORF">LSAT_V11C800422390</name>
</gene>
<dbReference type="AlphaFoldDB" id="A0A9R1WYA2"/>
<keyword evidence="1" id="KW-0479">Metal-binding</keyword>
<dbReference type="InterPro" id="IPR001878">
    <property type="entry name" value="Znf_CCHC"/>
</dbReference>
<evidence type="ECO:0000313" key="4">
    <source>
        <dbReference type="EMBL" id="KAJ0193585.1"/>
    </source>
</evidence>
<dbReference type="GO" id="GO:0008270">
    <property type="term" value="F:zinc ion binding"/>
    <property type="evidence" value="ECO:0007669"/>
    <property type="project" value="UniProtKB-KW"/>
</dbReference>
<keyword evidence="1" id="KW-0862">Zinc</keyword>
<dbReference type="EMBL" id="NBSK02000008">
    <property type="protein sequence ID" value="KAJ0193585.1"/>
    <property type="molecule type" value="Genomic_DNA"/>
</dbReference>
<dbReference type="PROSITE" id="PS50158">
    <property type="entry name" value="ZF_CCHC"/>
    <property type="match status" value="1"/>
</dbReference>
<organism evidence="4 5">
    <name type="scientific">Lactuca sativa</name>
    <name type="common">Garden lettuce</name>
    <dbReference type="NCBI Taxonomy" id="4236"/>
    <lineage>
        <taxon>Eukaryota</taxon>
        <taxon>Viridiplantae</taxon>
        <taxon>Streptophyta</taxon>
        <taxon>Embryophyta</taxon>
        <taxon>Tracheophyta</taxon>
        <taxon>Spermatophyta</taxon>
        <taxon>Magnoliopsida</taxon>
        <taxon>eudicotyledons</taxon>
        <taxon>Gunneridae</taxon>
        <taxon>Pentapetalae</taxon>
        <taxon>asterids</taxon>
        <taxon>campanulids</taxon>
        <taxon>Asterales</taxon>
        <taxon>Asteraceae</taxon>
        <taxon>Cichorioideae</taxon>
        <taxon>Cichorieae</taxon>
        <taxon>Lactucinae</taxon>
        <taxon>Lactuca</taxon>
    </lineage>
</organism>
<name>A0A9R1WYA2_LACSA</name>
<keyword evidence="5" id="KW-1185">Reference proteome</keyword>
<evidence type="ECO:0000256" key="1">
    <source>
        <dbReference type="PROSITE-ProRule" id="PRU00047"/>
    </source>
</evidence>
<feature type="region of interest" description="Disordered" evidence="2">
    <location>
        <begin position="288"/>
        <end position="310"/>
    </location>
</feature>
<dbReference type="Proteomes" id="UP000235145">
    <property type="component" value="Unassembled WGS sequence"/>
</dbReference>
<sequence length="310" mass="36096">MKNFIRVFDHKVDRDPSTIQIPYSFGSDEDELNVIDTQVLDLGIVEGDKRKEMLKNLAKPILCSHGEVHLPTLRLSQRFKNKEDVKQLVNLNVVPTKRSLYFEKIDQTRFRVKSKGVVPGFTQCRTWTKSKLKSKKVVQYASSTYPWLLFVSRRNSEEDWMVKSIKKEATQNVCIFNGVDKTQVTTPRKYQYVCNLGQNQVWWKKVLFMEAWVHPVYWLETLAEMYSHKVDPINGRRMFHKSTCPLTLMVRRPKKKRKRAEGKAVTTWKNLSRKFITVTCSKCGNKGHNQRSCKGQGGEGEMKNFGGKRV</sequence>
<reference evidence="4 5" key="1">
    <citation type="journal article" date="2017" name="Nat. Commun.">
        <title>Genome assembly with in vitro proximity ligation data and whole-genome triplication in lettuce.</title>
        <authorList>
            <person name="Reyes-Chin-Wo S."/>
            <person name="Wang Z."/>
            <person name="Yang X."/>
            <person name="Kozik A."/>
            <person name="Arikit S."/>
            <person name="Song C."/>
            <person name="Xia L."/>
            <person name="Froenicke L."/>
            <person name="Lavelle D.O."/>
            <person name="Truco M.J."/>
            <person name="Xia R."/>
            <person name="Zhu S."/>
            <person name="Xu C."/>
            <person name="Xu H."/>
            <person name="Xu X."/>
            <person name="Cox K."/>
            <person name="Korf I."/>
            <person name="Meyers B.C."/>
            <person name="Michelmore R.W."/>
        </authorList>
    </citation>
    <scope>NUCLEOTIDE SEQUENCE [LARGE SCALE GENOMIC DNA]</scope>
    <source>
        <strain evidence="5">cv. Salinas</strain>
        <tissue evidence="4">Seedlings</tissue>
    </source>
</reference>
<proteinExistence type="predicted"/>
<dbReference type="GO" id="GO:0003676">
    <property type="term" value="F:nucleic acid binding"/>
    <property type="evidence" value="ECO:0007669"/>
    <property type="project" value="InterPro"/>
</dbReference>
<accession>A0A9R1WYA2</accession>
<evidence type="ECO:0000256" key="2">
    <source>
        <dbReference type="SAM" id="MobiDB-lite"/>
    </source>
</evidence>
<keyword evidence="1" id="KW-0863">Zinc-finger</keyword>
<evidence type="ECO:0000313" key="5">
    <source>
        <dbReference type="Proteomes" id="UP000235145"/>
    </source>
</evidence>
<protein>
    <recommendedName>
        <fullName evidence="3">CCHC-type domain-containing protein</fullName>
    </recommendedName>
</protein>
<evidence type="ECO:0000259" key="3">
    <source>
        <dbReference type="PROSITE" id="PS50158"/>
    </source>
</evidence>
<feature type="domain" description="CCHC-type" evidence="3">
    <location>
        <begin position="280"/>
        <end position="294"/>
    </location>
</feature>
<comment type="caution">
    <text evidence="4">The sequence shown here is derived from an EMBL/GenBank/DDBJ whole genome shotgun (WGS) entry which is preliminary data.</text>
</comment>